<gene>
    <name evidence="1" type="ORF">PAECIP111891_07043</name>
</gene>
<sequence>MRIQNLALLQSRIPNFTWSNLECISSFKYYMDKNKHYEDISMLDIEFLSNKDEINLRIQIRFKEIESFSINASGKIIQLGIFDIVDIKEDGWCALNFWIRDIECEVLNFYCNAIEVISVDQID</sequence>
<dbReference type="Proteomes" id="UP000838821">
    <property type="component" value="Unassembled WGS sequence"/>
</dbReference>
<keyword evidence="2" id="KW-1185">Reference proteome</keyword>
<comment type="caution">
    <text evidence="1">The sequence shown here is derived from an EMBL/GenBank/DDBJ whole genome shotgun (WGS) entry which is preliminary data.</text>
</comment>
<evidence type="ECO:0000313" key="2">
    <source>
        <dbReference type="Proteomes" id="UP000838821"/>
    </source>
</evidence>
<proteinExistence type="predicted"/>
<name>A0ABM9D126_9BACL</name>
<evidence type="ECO:0000313" key="1">
    <source>
        <dbReference type="EMBL" id="CAH1232559.1"/>
    </source>
</evidence>
<reference evidence="1" key="1">
    <citation type="submission" date="2022-01" db="EMBL/GenBank/DDBJ databases">
        <authorList>
            <person name="Criscuolo A."/>
        </authorList>
    </citation>
    <scope>NUCLEOTIDE SEQUENCE</scope>
    <source>
        <strain evidence="1">CIP111891</strain>
    </source>
</reference>
<protein>
    <submittedName>
        <fullName evidence="1">Uncharacterized protein</fullName>
    </submittedName>
</protein>
<organism evidence="1 2">
    <name type="scientific">Paenibacillus allorhizoplanae</name>
    <dbReference type="NCBI Taxonomy" id="2905648"/>
    <lineage>
        <taxon>Bacteria</taxon>
        <taxon>Bacillati</taxon>
        <taxon>Bacillota</taxon>
        <taxon>Bacilli</taxon>
        <taxon>Bacillales</taxon>
        <taxon>Paenibacillaceae</taxon>
        <taxon>Paenibacillus</taxon>
    </lineage>
</organism>
<dbReference type="EMBL" id="CAKMMW010000052">
    <property type="protein sequence ID" value="CAH1232559.1"/>
    <property type="molecule type" value="Genomic_DNA"/>
</dbReference>
<accession>A0ABM9D126</accession>
<dbReference type="RefSeq" id="WP_236293547.1">
    <property type="nucleotide sequence ID" value="NZ_CAKMMW010000052.1"/>
</dbReference>